<dbReference type="PANTHER" id="PTHR43214">
    <property type="entry name" value="TWO-COMPONENT RESPONSE REGULATOR"/>
    <property type="match status" value="1"/>
</dbReference>
<dbReference type="InterPro" id="IPR011006">
    <property type="entry name" value="CheY-like_superfamily"/>
</dbReference>
<dbReference type="SMART" id="SM00448">
    <property type="entry name" value="REC"/>
    <property type="match status" value="1"/>
</dbReference>
<dbReference type="SUPFAM" id="SSF46894">
    <property type="entry name" value="C-terminal effector domain of the bipartite response regulators"/>
    <property type="match status" value="1"/>
</dbReference>
<dbReference type="Pfam" id="PF00196">
    <property type="entry name" value="GerE"/>
    <property type="match status" value="1"/>
</dbReference>
<dbReference type="CDD" id="cd17535">
    <property type="entry name" value="REC_NarL-like"/>
    <property type="match status" value="1"/>
</dbReference>
<evidence type="ECO:0000259" key="5">
    <source>
        <dbReference type="PROSITE" id="PS50110"/>
    </source>
</evidence>
<dbReference type="PROSITE" id="PS50043">
    <property type="entry name" value="HTH_LUXR_2"/>
    <property type="match status" value="1"/>
</dbReference>
<keyword evidence="7" id="KW-1185">Reference proteome</keyword>
<dbReference type="AlphaFoldDB" id="B1ZPE7"/>
<dbReference type="KEGG" id="ote:Oter_0262"/>
<dbReference type="InterPro" id="IPR058245">
    <property type="entry name" value="NreC/VraR/RcsB-like_REC"/>
</dbReference>
<evidence type="ECO:0000256" key="2">
    <source>
        <dbReference type="ARBA" id="ARBA00023125"/>
    </source>
</evidence>
<dbReference type="Proteomes" id="UP000007013">
    <property type="component" value="Chromosome"/>
</dbReference>
<dbReference type="PROSITE" id="PS50110">
    <property type="entry name" value="RESPONSE_REGULATORY"/>
    <property type="match status" value="1"/>
</dbReference>
<feature type="domain" description="HTH luxR-type" evidence="4">
    <location>
        <begin position="153"/>
        <end position="217"/>
    </location>
</feature>
<accession>B1ZPE7</accession>
<dbReference type="EMBL" id="CP001032">
    <property type="protein sequence ID" value="ACB73552.1"/>
    <property type="molecule type" value="Genomic_DNA"/>
</dbReference>
<protein>
    <submittedName>
        <fullName evidence="6">Two component transcriptional regulator, LuxR family</fullName>
    </submittedName>
</protein>
<dbReference type="InterPro" id="IPR016032">
    <property type="entry name" value="Sig_transdc_resp-reg_C-effctor"/>
</dbReference>
<evidence type="ECO:0000313" key="6">
    <source>
        <dbReference type="EMBL" id="ACB73552.1"/>
    </source>
</evidence>
<dbReference type="RefSeq" id="WP_012373090.1">
    <property type="nucleotide sequence ID" value="NC_010571.1"/>
</dbReference>
<sequence length="217" mass="22659">MKAAPNVAVGLVEDDAPYRAYVTALLESTGERRVAFAVGSAEEGLARIAEAHVNVLLLDLRLPGISGGAAVQKFLTVQPDLLVIMLTALDAEEPVIESIKSGACGYLLKGASSEAVLGAVDDALAGGAPMSPSIARRVLGLLRAAPTTMAKVAEGKLAALTAREEEVLARVAAGRSDKEIAAEFGTALSTIKNHLANIYAKWRVRSRTEAAVRFLGR</sequence>
<dbReference type="HOGENOM" id="CLU_000445_90_10_0"/>
<evidence type="ECO:0000313" key="7">
    <source>
        <dbReference type="Proteomes" id="UP000007013"/>
    </source>
</evidence>
<dbReference type="Pfam" id="PF00072">
    <property type="entry name" value="Response_reg"/>
    <property type="match status" value="1"/>
</dbReference>
<feature type="modified residue" description="4-aspartylphosphate" evidence="3">
    <location>
        <position position="59"/>
    </location>
</feature>
<dbReference type="GO" id="GO:0003677">
    <property type="term" value="F:DNA binding"/>
    <property type="evidence" value="ECO:0007669"/>
    <property type="project" value="UniProtKB-KW"/>
</dbReference>
<reference evidence="6 7" key="1">
    <citation type="journal article" date="2011" name="J. Bacteriol.">
        <title>Genome sequence of the verrucomicrobium Opitutus terrae PB90-1, an abundant inhabitant of rice paddy soil ecosystems.</title>
        <authorList>
            <person name="van Passel M.W."/>
            <person name="Kant R."/>
            <person name="Palva A."/>
            <person name="Copeland A."/>
            <person name="Lucas S."/>
            <person name="Lapidus A."/>
            <person name="Glavina del Rio T."/>
            <person name="Pitluck S."/>
            <person name="Goltsman E."/>
            <person name="Clum A."/>
            <person name="Sun H."/>
            <person name="Schmutz J."/>
            <person name="Larimer F.W."/>
            <person name="Land M.L."/>
            <person name="Hauser L."/>
            <person name="Kyrpides N."/>
            <person name="Mikhailova N."/>
            <person name="Richardson P.P."/>
            <person name="Janssen P.H."/>
            <person name="de Vos W.M."/>
            <person name="Smidt H."/>
        </authorList>
    </citation>
    <scope>NUCLEOTIDE SEQUENCE [LARGE SCALE GENOMIC DNA]</scope>
    <source>
        <strain evidence="7">DSM 11246 / JCM 15787 / PB90-1</strain>
    </source>
</reference>
<proteinExistence type="predicted"/>
<evidence type="ECO:0000259" key="4">
    <source>
        <dbReference type="PROSITE" id="PS50043"/>
    </source>
</evidence>
<feature type="domain" description="Response regulatory" evidence="5">
    <location>
        <begin position="8"/>
        <end position="124"/>
    </location>
</feature>
<dbReference type="InterPro" id="IPR039420">
    <property type="entry name" value="WalR-like"/>
</dbReference>
<dbReference type="Gene3D" id="3.40.50.2300">
    <property type="match status" value="1"/>
</dbReference>
<dbReference type="SUPFAM" id="SSF52172">
    <property type="entry name" value="CheY-like"/>
    <property type="match status" value="1"/>
</dbReference>
<dbReference type="PRINTS" id="PR00038">
    <property type="entry name" value="HTHLUXR"/>
</dbReference>
<dbReference type="InterPro" id="IPR000792">
    <property type="entry name" value="Tscrpt_reg_LuxR_C"/>
</dbReference>
<dbReference type="CDD" id="cd06170">
    <property type="entry name" value="LuxR_C_like"/>
    <property type="match status" value="1"/>
</dbReference>
<dbReference type="STRING" id="452637.Oter_0262"/>
<gene>
    <name evidence="6" type="ordered locus">Oter_0262</name>
</gene>
<keyword evidence="1 3" id="KW-0597">Phosphoprotein</keyword>
<name>B1ZPE7_OPITP</name>
<dbReference type="SMART" id="SM00421">
    <property type="entry name" value="HTH_LUXR"/>
    <property type="match status" value="1"/>
</dbReference>
<organism evidence="6 7">
    <name type="scientific">Opitutus terrae (strain DSM 11246 / JCM 15787 / PB90-1)</name>
    <dbReference type="NCBI Taxonomy" id="452637"/>
    <lineage>
        <taxon>Bacteria</taxon>
        <taxon>Pseudomonadati</taxon>
        <taxon>Verrucomicrobiota</taxon>
        <taxon>Opitutia</taxon>
        <taxon>Opitutales</taxon>
        <taxon>Opitutaceae</taxon>
        <taxon>Opitutus</taxon>
    </lineage>
</organism>
<keyword evidence="2" id="KW-0238">DNA-binding</keyword>
<dbReference type="GO" id="GO:0000160">
    <property type="term" value="P:phosphorelay signal transduction system"/>
    <property type="evidence" value="ECO:0007669"/>
    <property type="project" value="InterPro"/>
</dbReference>
<dbReference type="OrthoDB" id="190609at2"/>
<dbReference type="eggNOG" id="COG2197">
    <property type="taxonomic scope" value="Bacteria"/>
</dbReference>
<evidence type="ECO:0000256" key="1">
    <source>
        <dbReference type="ARBA" id="ARBA00022553"/>
    </source>
</evidence>
<dbReference type="GO" id="GO:0006355">
    <property type="term" value="P:regulation of DNA-templated transcription"/>
    <property type="evidence" value="ECO:0007669"/>
    <property type="project" value="InterPro"/>
</dbReference>
<evidence type="ECO:0000256" key="3">
    <source>
        <dbReference type="PROSITE-ProRule" id="PRU00169"/>
    </source>
</evidence>
<dbReference type="InterPro" id="IPR001789">
    <property type="entry name" value="Sig_transdc_resp-reg_receiver"/>
</dbReference>